<feature type="compositionally biased region" description="Basic residues" evidence="1">
    <location>
        <begin position="72"/>
        <end position="84"/>
    </location>
</feature>
<dbReference type="AlphaFoldDB" id="A0A5P1FJT0"/>
<feature type="region of interest" description="Disordered" evidence="1">
    <location>
        <begin position="186"/>
        <end position="206"/>
    </location>
</feature>
<dbReference type="EMBL" id="CM007382">
    <property type="protein sequence ID" value="ONK76840.1"/>
    <property type="molecule type" value="Genomic_DNA"/>
</dbReference>
<evidence type="ECO:0000256" key="1">
    <source>
        <dbReference type="SAM" id="MobiDB-lite"/>
    </source>
</evidence>
<dbReference type="OMA" id="QFHKDDY"/>
<accession>A0A5P1FJT0</accession>
<feature type="compositionally biased region" description="Basic residues" evidence="1">
    <location>
        <begin position="28"/>
        <end position="38"/>
    </location>
</feature>
<evidence type="ECO:0000313" key="2">
    <source>
        <dbReference type="EMBL" id="ONK76840.1"/>
    </source>
</evidence>
<dbReference type="Pfam" id="PF05340">
    <property type="entry name" value="DUF740"/>
    <property type="match status" value="3"/>
</dbReference>
<sequence>MGVVEEYKVIRTTVSTERANGAATLGGGRRRIGGRRWRKGELRPVKDHRAKDPGNLSPRGQNFWKASGIGGKTRRSKETKKKSKQQGTSTGGELARGFAESQPEPRSDGVRRRSCDLGPRFSLDAGRIPFDEPRLSLDIRSVRSRFHAPVPAIQRSDGQIPVEEDLMVPGSSKQAKNYYYYDSSSRSRRRSLDRSNSVKKFNLEMNEQKPASSGRVLLPAVRSESFRHSSSDAFVDDPPDSFRGKKSRKWSIWGLIHRQSTSSSRGGGGGDNVDCLRANEYIDGYNYNGRVSRSNSAVSLRRSCDYGNGGLGSMRKKGLGLERNGSLRDNNGYHLFTRS</sequence>
<keyword evidence="3" id="KW-1185">Reference proteome</keyword>
<protein>
    <submittedName>
        <fullName evidence="2">Uncharacterized protein</fullName>
    </submittedName>
</protein>
<dbReference type="Gramene" id="ONK76840">
    <property type="protein sequence ID" value="ONK76840"/>
    <property type="gene ID" value="A4U43_C02F370"/>
</dbReference>
<name>A0A5P1FJT0_ASPOF</name>
<evidence type="ECO:0000313" key="3">
    <source>
        <dbReference type="Proteomes" id="UP000243459"/>
    </source>
</evidence>
<feature type="compositionally biased region" description="Basic and acidic residues" evidence="1">
    <location>
        <begin position="39"/>
        <end position="52"/>
    </location>
</feature>
<reference evidence="3" key="1">
    <citation type="journal article" date="2017" name="Nat. Commun.">
        <title>The asparagus genome sheds light on the origin and evolution of a young Y chromosome.</title>
        <authorList>
            <person name="Harkess A."/>
            <person name="Zhou J."/>
            <person name="Xu C."/>
            <person name="Bowers J.E."/>
            <person name="Van der Hulst R."/>
            <person name="Ayyampalayam S."/>
            <person name="Mercati F."/>
            <person name="Riccardi P."/>
            <person name="McKain M.R."/>
            <person name="Kakrana A."/>
            <person name="Tang H."/>
            <person name="Ray J."/>
            <person name="Groenendijk J."/>
            <person name="Arikit S."/>
            <person name="Mathioni S.M."/>
            <person name="Nakano M."/>
            <person name="Shan H."/>
            <person name="Telgmann-Rauber A."/>
            <person name="Kanno A."/>
            <person name="Yue Z."/>
            <person name="Chen H."/>
            <person name="Li W."/>
            <person name="Chen Y."/>
            <person name="Xu X."/>
            <person name="Zhang Y."/>
            <person name="Luo S."/>
            <person name="Chen H."/>
            <person name="Gao J."/>
            <person name="Mao Z."/>
            <person name="Pires J.C."/>
            <person name="Luo M."/>
            <person name="Kudrna D."/>
            <person name="Wing R.A."/>
            <person name="Meyers B.C."/>
            <person name="Yi K."/>
            <person name="Kong H."/>
            <person name="Lavrijsen P."/>
            <person name="Sunseri F."/>
            <person name="Falavigna A."/>
            <person name="Ye Y."/>
            <person name="Leebens-Mack J.H."/>
            <person name="Chen G."/>
        </authorList>
    </citation>
    <scope>NUCLEOTIDE SEQUENCE [LARGE SCALE GENOMIC DNA]</scope>
    <source>
        <strain evidence="3">cv. DH0086</strain>
    </source>
</reference>
<feature type="region of interest" description="Disordered" evidence="1">
    <location>
        <begin position="20"/>
        <end position="115"/>
    </location>
</feature>
<gene>
    <name evidence="2" type="ORF">A4U43_C02F370</name>
</gene>
<dbReference type="Proteomes" id="UP000243459">
    <property type="component" value="Chromosome 2"/>
</dbReference>
<dbReference type="PANTHER" id="PTHR31659">
    <property type="entry name" value="PROTEIN: UPF0503-LIKE PROTEIN, PUTATIVE (DUF740)-RELATED"/>
    <property type="match status" value="1"/>
</dbReference>
<feature type="compositionally biased region" description="Basic and acidic residues" evidence="1">
    <location>
        <begin position="103"/>
        <end position="115"/>
    </location>
</feature>
<dbReference type="InterPro" id="IPR008004">
    <property type="entry name" value="OCTOPUS-like"/>
</dbReference>
<dbReference type="PANTHER" id="PTHR31659:SF9">
    <property type="entry name" value="PROTEIN: UPF0503-LIKE PROTEIN, PUTATIVE (DUF740)-RELATED"/>
    <property type="match status" value="1"/>
</dbReference>
<proteinExistence type="predicted"/>
<organism evidence="2 3">
    <name type="scientific">Asparagus officinalis</name>
    <name type="common">Garden asparagus</name>
    <dbReference type="NCBI Taxonomy" id="4686"/>
    <lineage>
        <taxon>Eukaryota</taxon>
        <taxon>Viridiplantae</taxon>
        <taxon>Streptophyta</taxon>
        <taxon>Embryophyta</taxon>
        <taxon>Tracheophyta</taxon>
        <taxon>Spermatophyta</taxon>
        <taxon>Magnoliopsida</taxon>
        <taxon>Liliopsida</taxon>
        <taxon>Asparagales</taxon>
        <taxon>Asparagaceae</taxon>
        <taxon>Asparagoideae</taxon>
        <taxon>Asparagus</taxon>
    </lineage>
</organism>